<dbReference type="Proteomes" id="UP000887565">
    <property type="component" value="Unplaced"/>
</dbReference>
<name>A0A915IJ43_ROMCU</name>
<dbReference type="WBParaSite" id="nRc.2.0.1.t14202-RA">
    <property type="protein sequence ID" value="nRc.2.0.1.t14202-RA"/>
    <property type="gene ID" value="nRc.2.0.1.g14202"/>
</dbReference>
<feature type="compositionally biased region" description="Polar residues" evidence="1">
    <location>
        <begin position="157"/>
        <end position="166"/>
    </location>
</feature>
<dbReference type="AlphaFoldDB" id="A0A915IJ43"/>
<organism evidence="2 3">
    <name type="scientific">Romanomermis culicivorax</name>
    <name type="common">Nematode worm</name>
    <dbReference type="NCBI Taxonomy" id="13658"/>
    <lineage>
        <taxon>Eukaryota</taxon>
        <taxon>Metazoa</taxon>
        <taxon>Ecdysozoa</taxon>
        <taxon>Nematoda</taxon>
        <taxon>Enoplea</taxon>
        <taxon>Dorylaimia</taxon>
        <taxon>Mermithida</taxon>
        <taxon>Mermithoidea</taxon>
        <taxon>Mermithidae</taxon>
        <taxon>Romanomermis</taxon>
    </lineage>
</organism>
<evidence type="ECO:0000256" key="1">
    <source>
        <dbReference type="SAM" id="MobiDB-lite"/>
    </source>
</evidence>
<feature type="region of interest" description="Disordered" evidence="1">
    <location>
        <begin position="375"/>
        <end position="417"/>
    </location>
</feature>
<evidence type="ECO:0000313" key="2">
    <source>
        <dbReference type="Proteomes" id="UP000887565"/>
    </source>
</evidence>
<feature type="region of interest" description="Disordered" evidence="1">
    <location>
        <begin position="145"/>
        <end position="166"/>
    </location>
</feature>
<proteinExistence type="predicted"/>
<feature type="compositionally biased region" description="Low complexity" evidence="1">
    <location>
        <begin position="145"/>
        <end position="156"/>
    </location>
</feature>
<sequence length="432" mass="48843">MDDSKICQDFNCLKNEHQSFLEKQRKLLERQTEVVGALRRCEATLASYVTNQPTIVDNTITFSTFLGRNNASPVNHEDMSVDVDWTSSTTSHNRRRPCDTTFRLRMATNTSQNDEPSSTVRLRRTCQWIRASSDNRQRIFPDLLNRGNENENMNTNPQQSNPNHQSMFTSDEDVLLASQAPRSYFSRSNDRFRSTALKGLLARVRAVALLTSVGAVHPFKGCTCPGPMQKSKYSQFKLFILDMISLVPRSQFHMFMCDHAAHTNPNNHITDESDIEEDMDSSSNRENLAAPPGISNPVVAAFRGHPKNLSTPLNRLFNQIERRMNNDLDDHHLDLDPTLVEVDRSAELNDLSDEITILPTSSSSAVNRTAIDLDRPSTSSVNQMNVGTKNGLSVHKRSISQSDSSEDDLIEGEDDNEEEIDSAIRFRILRKR</sequence>
<evidence type="ECO:0000313" key="3">
    <source>
        <dbReference type="WBParaSite" id="nRc.2.0.1.t14202-RA"/>
    </source>
</evidence>
<accession>A0A915IJ43</accession>
<feature type="compositionally biased region" description="Acidic residues" evidence="1">
    <location>
        <begin position="404"/>
        <end position="417"/>
    </location>
</feature>
<reference evidence="3" key="1">
    <citation type="submission" date="2022-11" db="UniProtKB">
        <authorList>
            <consortium name="WormBaseParasite"/>
        </authorList>
    </citation>
    <scope>IDENTIFICATION</scope>
</reference>
<feature type="region of interest" description="Disordered" evidence="1">
    <location>
        <begin position="266"/>
        <end position="292"/>
    </location>
</feature>
<feature type="compositionally biased region" description="Polar residues" evidence="1">
    <location>
        <begin position="376"/>
        <end position="391"/>
    </location>
</feature>
<keyword evidence="2" id="KW-1185">Reference proteome</keyword>
<protein>
    <submittedName>
        <fullName evidence="3">Uncharacterized protein</fullName>
    </submittedName>
</protein>